<evidence type="ECO:0000256" key="1">
    <source>
        <dbReference type="ARBA" id="ARBA00004141"/>
    </source>
</evidence>
<dbReference type="InterPro" id="IPR007960">
    <property type="entry name" value="TAS2R"/>
</dbReference>
<dbReference type="GeneTree" id="ENSGT01150000286975"/>
<feature type="transmembrane region" description="Helical" evidence="14">
    <location>
        <begin position="130"/>
        <end position="148"/>
    </location>
</feature>
<dbReference type="GO" id="GO:0016020">
    <property type="term" value="C:membrane"/>
    <property type="evidence" value="ECO:0007669"/>
    <property type="project" value="UniProtKB-SubCell"/>
</dbReference>
<dbReference type="InParanoid" id="G1U937"/>
<dbReference type="GO" id="GO:0004930">
    <property type="term" value="F:G protein-coupled receptor activity"/>
    <property type="evidence" value="ECO:0007669"/>
    <property type="project" value="UniProtKB-KW"/>
</dbReference>
<feature type="transmembrane region" description="Helical" evidence="14">
    <location>
        <begin position="184"/>
        <end position="205"/>
    </location>
</feature>
<evidence type="ECO:0000313" key="15">
    <source>
        <dbReference type="Ensembl" id="ENSOCUP00000025956.2"/>
    </source>
</evidence>
<keyword evidence="11 13" id="KW-0807">Transducer</keyword>
<keyword evidence="8 13" id="KW-0472">Membrane</keyword>
<dbReference type="CDD" id="cd15019">
    <property type="entry name" value="7tm_TAS2R14-like"/>
    <property type="match status" value="1"/>
</dbReference>
<keyword evidence="9 13" id="KW-0675">Receptor</keyword>
<evidence type="ECO:0000256" key="4">
    <source>
        <dbReference type="ARBA" id="ARBA00022606"/>
    </source>
</evidence>
<gene>
    <name evidence="15" type="primary">LOC100348529</name>
</gene>
<feature type="transmembrane region" description="Helical" evidence="14">
    <location>
        <begin position="6"/>
        <end position="31"/>
    </location>
</feature>
<feature type="transmembrane region" description="Helical" evidence="14">
    <location>
        <begin position="226"/>
        <end position="249"/>
    </location>
</feature>
<sequence>TMASVVLTVFAVILSVEFIIGNAGNGFIALVNSLDWVKGRKISAADQLLTALAISRIGLLWYIFFSGLLSVFYPALLFTENLTRVSYMTWIVTNHFSMWLATSLSIFYFLKIANFSNSTFLFLKWRVEKVILVTLFMSVVLLIFNIAMTNTHIDVWVEVYRGNLSYTLSHYAHLFRKFLCIETIFVMIPFTLSLTTFLLLIYSLWRHLNKMQLNATGSRDTSSTAHVRGLQTVITFLALYTIFFLALLLQTWNTNLLENHLSFLVCQSLEMFYPSGHSCFMILGNRKLRQASLSVLRWLSANAKMQIPSFHLPFR</sequence>
<dbReference type="Proteomes" id="UP000001811">
    <property type="component" value="Unplaced"/>
</dbReference>
<protein>
    <recommendedName>
        <fullName evidence="13">Taste receptor type 2</fullName>
    </recommendedName>
</protein>
<dbReference type="PANTHER" id="PTHR11394">
    <property type="entry name" value="TASTE RECEPTOR TYPE 2"/>
    <property type="match status" value="1"/>
</dbReference>
<dbReference type="Pfam" id="PF05296">
    <property type="entry name" value="TAS2R"/>
    <property type="match status" value="1"/>
</dbReference>
<dbReference type="STRING" id="9986.ENSOCUP00000025956"/>
<dbReference type="SUPFAM" id="SSF81321">
    <property type="entry name" value="Family A G protein-coupled receptor-like"/>
    <property type="match status" value="1"/>
</dbReference>
<evidence type="ECO:0000256" key="11">
    <source>
        <dbReference type="ARBA" id="ARBA00023224"/>
    </source>
</evidence>
<evidence type="ECO:0000256" key="12">
    <source>
        <dbReference type="RuleBase" id="RU004423"/>
    </source>
</evidence>
<keyword evidence="6 14" id="KW-1133">Transmembrane helix</keyword>
<keyword evidence="5 13" id="KW-0812">Transmembrane</keyword>
<accession>G1U937</accession>
<organism evidence="15 16">
    <name type="scientific">Oryctolagus cuniculus</name>
    <name type="common">Rabbit</name>
    <dbReference type="NCBI Taxonomy" id="9986"/>
    <lineage>
        <taxon>Eukaryota</taxon>
        <taxon>Metazoa</taxon>
        <taxon>Chordata</taxon>
        <taxon>Craniata</taxon>
        <taxon>Vertebrata</taxon>
        <taxon>Euteleostomi</taxon>
        <taxon>Mammalia</taxon>
        <taxon>Eutheria</taxon>
        <taxon>Euarchontoglires</taxon>
        <taxon>Glires</taxon>
        <taxon>Lagomorpha</taxon>
        <taxon>Leporidae</taxon>
        <taxon>Oryctolagus</taxon>
    </lineage>
</organism>
<evidence type="ECO:0000256" key="13">
    <source>
        <dbReference type="RuleBase" id="RU004424"/>
    </source>
</evidence>
<reference evidence="15" key="3">
    <citation type="submission" date="2025-09" db="UniProtKB">
        <authorList>
            <consortium name="Ensembl"/>
        </authorList>
    </citation>
    <scope>IDENTIFICATION</scope>
    <source>
        <strain evidence="15">Thorbecke</strain>
    </source>
</reference>
<evidence type="ECO:0000256" key="2">
    <source>
        <dbReference type="ARBA" id="ARBA00007376"/>
    </source>
</evidence>
<evidence type="ECO:0000256" key="10">
    <source>
        <dbReference type="ARBA" id="ARBA00023180"/>
    </source>
</evidence>
<feature type="transmembrane region" description="Helical" evidence="14">
    <location>
        <begin position="52"/>
        <end position="75"/>
    </location>
</feature>
<evidence type="ECO:0000256" key="7">
    <source>
        <dbReference type="ARBA" id="ARBA00023040"/>
    </source>
</evidence>
<dbReference type="Ensembl" id="ENSOCUT00000025110.2">
    <property type="protein sequence ID" value="ENSOCUP00000025956.2"/>
    <property type="gene ID" value="ENSOCUG00000022270.2"/>
</dbReference>
<feature type="transmembrane region" description="Helical" evidence="14">
    <location>
        <begin position="87"/>
        <end position="110"/>
    </location>
</feature>
<dbReference type="AlphaFoldDB" id="G1U937"/>
<keyword evidence="10" id="KW-0325">Glycoprotein</keyword>
<evidence type="ECO:0000256" key="14">
    <source>
        <dbReference type="SAM" id="Phobius"/>
    </source>
</evidence>
<evidence type="ECO:0000256" key="5">
    <source>
        <dbReference type="ARBA" id="ARBA00022692"/>
    </source>
</evidence>
<evidence type="ECO:0000256" key="3">
    <source>
        <dbReference type="ARBA" id="ARBA00022480"/>
    </source>
</evidence>
<dbReference type="FunFam" id="1.20.1070.10:FF:000042">
    <property type="entry name" value="Taste receptor type 2 member 7"/>
    <property type="match status" value="1"/>
</dbReference>
<reference evidence="15" key="2">
    <citation type="submission" date="2025-08" db="UniProtKB">
        <authorList>
            <consortium name="Ensembl"/>
        </authorList>
    </citation>
    <scope>IDENTIFICATION</scope>
    <source>
        <strain evidence="15">Thorbecke</strain>
    </source>
</reference>
<dbReference type="Gene3D" id="1.20.1070.10">
    <property type="entry name" value="Rhodopsin 7-helix transmembrane proteins"/>
    <property type="match status" value="1"/>
</dbReference>
<keyword evidence="7 13" id="KW-0297">G-protein coupled receptor</keyword>
<dbReference type="PANTHER" id="PTHR11394:SF23">
    <property type="entry name" value="TASTE RECEPTOR TYPE 2 MEMBER 14"/>
    <property type="match status" value="1"/>
</dbReference>
<evidence type="ECO:0000256" key="8">
    <source>
        <dbReference type="ARBA" id="ARBA00023136"/>
    </source>
</evidence>
<comment type="similarity">
    <text evidence="2 12">Belongs to the G-protein coupled receptor T2R family.</text>
</comment>
<name>G1U937_RABIT</name>
<evidence type="ECO:0000256" key="6">
    <source>
        <dbReference type="ARBA" id="ARBA00022989"/>
    </source>
</evidence>
<dbReference type="HOGENOM" id="CLU_072337_2_0_1"/>
<comment type="subcellular location">
    <subcellularLocation>
        <location evidence="1 13">Membrane</location>
        <topology evidence="1 13">Multi-pass membrane protein</topology>
    </subcellularLocation>
</comment>
<proteinExistence type="inferred from homology"/>
<evidence type="ECO:0000313" key="16">
    <source>
        <dbReference type="Proteomes" id="UP000001811"/>
    </source>
</evidence>
<dbReference type="GO" id="GO:0033038">
    <property type="term" value="F:bitter taste receptor activity"/>
    <property type="evidence" value="ECO:0007669"/>
    <property type="project" value="InterPro"/>
</dbReference>
<reference evidence="15 16" key="1">
    <citation type="journal article" date="2011" name="Nature">
        <title>A high-resolution map of human evolutionary constraint using 29 mammals.</title>
        <authorList>
            <person name="Lindblad-Toh K."/>
            <person name="Garber M."/>
            <person name="Zuk O."/>
            <person name="Lin M.F."/>
            <person name="Parker B.J."/>
            <person name="Washietl S."/>
            <person name="Kheradpour P."/>
            <person name="Ernst J."/>
            <person name="Jordan G."/>
            <person name="Mauceli E."/>
            <person name="Ward L.D."/>
            <person name="Lowe C.B."/>
            <person name="Holloway A.K."/>
            <person name="Clamp M."/>
            <person name="Gnerre S."/>
            <person name="Alfoldi J."/>
            <person name="Beal K."/>
            <person name="Chang J."/>
            <person name="Clawson H."/>
            <person name="Cuff J."/>
            <person name="Di Palma F."/>
            <person name="Fitzgerald S."/>
            <person name="Flicek P."/>
            <person name="Guttman M."/>
            <person name="Hubisz M.J."/>
            <person name="Jaffe D.B."/>
            <person name="Jungreis I."/>
            <person name="Kent W.J."/>
            <person name="Kostka D."/>
            <person name="Lara M."/>
            <person name="Martins A.L."/>
            <person name="Massingham T."/>
            <person name="Moltke I."/>
            <person name="Raney B.J."/>
            <person name="Rasmussen M.D."/>
            <person name="Robinson J."/>
            <person name="Stark A."/>
            <person name="Vilella A.J."/>
            <person name="Wen J."/>
            <person name="Xie X."/>
            <person name="Zody M.C."/>
            <person name="Baldwin J."/>
            <person name="Bloom T."/>
            <person name="Chin C.W."/>
            <person name="Heiman D."/>
            <person name="Nicol R."/>
            <person name="Nusbaum C."/>
            <person name="Young S."/>
            <person name="Wilkinson J."/>
            <person name="Worley K.C."/>
            <person name="Kovar C.L."/>
            <person name="Muzny D.M."/>
            <person name="Gibbs R.A."/>
            <person name="Cree A."/>
            <person name="Dihn H.H."/>
            <person name="Fowler G."/>
            <person name="Jhangiani S."/>
            <person name="Joshi V."/>
            <person name="Lee S."/>
            <person name="Lewis L.R."/>
            <person name="Nazareth L.V."/>
            <person name="Okwuonu G."/>
            <person name="Santibanez J."/>
            <person name="Warren W.C."/>
            <person name="Mardis E.R."/>
            <person name="Weinstock G.M."/>
            <person name="Wilson R.K."/>
            <person name="Delehaunty K."/>
            <person name="Dooling D."/>
            <person name="Fronik C."/>
            <person name="Fulton L."/>
            <person name="Fulton B."/>
            <person name="Graves T."/>
            <person name="Minx P."/>
            <person name="Sodergren E."/>
            <person name="Birney E."/>
            <person name="Margulies E.H."/>
            <person name="Herrero J."/>
            <person name="Green E.D."/>
            <person name="Haussler D."/>
            <person name="Siepel A."/>
            <person name="Goldman N."/>
            <person name="Pollard K.S."/>
            <person name="Pedersen J.S."/>
            <person name="Lander E.S."/>
            <person name="Kellis M."/>
        </authorList>
    </citation>
    <scope>NUCLEOTIDE SEQUENCE [LARGE SCALE GENOMIC DNA]</scope>
    <source>
        <strain evidence="16">Thorbecke</strain>
    </source>
</reference>
<dbReference type="PaxDb" id="9986-ENSOCUP00000025956"/>
<evidence type="ECO:0000256" key="9">
    <source>
        <dbReference type="ARBA" id="ARBA00023170"/>
    </source>
</evidence>
<keyword evidence="4 13" id="KW-0716">Sensory transduction</keyword>
<keyword evidence="16" id="KW-1185">Reference proteome</keyword>
<keyword evidence="3 13" id="KW-0919">Taste</keyword>
<dbReference type="eggNOG" id="ENOG502SKRK">
    <property type="taxonomic scope" value="Eukaryota"/>
</dbReference>